<dbReference type="SMART" id="SM00829">
    <property type="entry name" value="PKS_ER"/>
    <property type="match status" value="1"/>
</dbReference>
<evidence type="ECO:0000313" key="9">
    <source>
        <dbReference type="EMBL" id="RMJ05226.1"/>
    </source>
</evidence>
<dbReference type="Gene3D" id="3.90.180.10">
    <property type="entry name" value="Medium-chain alcohol dehydrogenases, catalytic domain"/>
    <property type="match status" value="1"/>
</dbReference>
<sequence length="342" mass="35986">MAAHLPSSYKAVVAEGPGIPLKFIEVPLAQPEAGQVLVRVLTCGVCHSDAALQQGYLGPHLLPRVPGHEIVGDVVAVGDGVTKFGVGDRVGGTWHGGHDNTCRPCHVGLFQVCRNGIANGISKDGGYAQYVLLRTEATVRVPKDMDPAEVAPLLCAGVTVFNSIRKMAVEQGKLVAVQGIGGLGHLAIQFANKMGYKVVAISSGPSKKELARQLGAHEYIDTSASDPVDELQSLGGAALILATAPHPKAISALTGALQVGGKLCVLAPVGQVEINTVDLISKAAAVHGWPSGHALDCEDTIDFVRTHGVKCLVERFPLEEVQQATERMMENKVRFRSVLVVE</sequence>
<evidence type="ECO:0000313" key="10">
    <source>
        <dbReference type="Proteomes" id="UP000277212"/>
    </source>
</evidence>
<dbReference type="EMBL" id="NKUJ01000427">
    <property type="protein sequence ID" value="RMJ05226.1"/>
    <property type="molecule type" value="Genomic_DNA"/>
</dbReference>
<dbReference type="PROSITE" id="PS00059">
    <property type="entry name" value="ADH_ZINC"/>
    <property type="match status" value="1"/>
</dbReference>
<keyword evidence="5" id="KW-0560">Oxidoreductase</keyword>
<comment type="caution">
    <text evidence="9">The sequence shown here is derived from an EMBL/GenBank/DDBJ whole genome shotgun (WGS) entry which is preliminary data.</text>
</comment>
<dbReference type="GO" id="GO:0005737">
    <property type="term" value="C:cytoplasm"/>
    <property type="evidence" value="ECO:0007669"/>
    <property type="project" value="TreeGrafter"/>
</dbReference>
<dbReference type="STRING" id="2010991.A0A3M2RIS3"/>
<dbReference type="Proteomes" id="UP000277212">
    <property type="component" value="Unassembled WGS sequence"/>
</dbReference>
<dbReference type="PANTHER" id="PTHR42940">
    <property type="entry name" value="ALCOHOL DEHYDROGENASE 1-RELATED"/>
    <property type="match status" value="1"/>
</dbReference>
<dbReference type="InterPro" id="IPR036291">
    <property type="entry name" value="NAD(P)-bd_dom_sf"/>
</dbReference>
<feature type="domain" description="Enoyl reductase (ER)" evidence="8">
    <location>
        <begin position="18"/>
        <end position="339"/>
    </location>
</feature>
<dbReference type="OrthoDB" id="256333at2759"/>
<dbReference type="GO" id="GO:0004022">
    <property type="term" value="F:alcohol dehydrogenase (NAD+) activity"/>
    <property type="evidence" value="ECO:0007669"/>
    <property type="project" value="TreeGrafter"/>
</dbReference>
<dbReference type="Pfam" id="PF00107">
    <property type="entry name" value="ADH_zinc_N"/>
    <property type="match status" value="1"/>
</dbReference>
<keyword evidence="3 7" id="KW-0479">Metal-binding</keyword>
<evidence type="ECO:0000256" key="3">
    <source>
        <dbReference type="ARBA" id="ARBA00022723"/>
    </source>
</evidence>
<gene>
    <name evidence="9" type="ORF">CDV36_014118</name>
</gene>
<evidence type="ECO:0000256" key="1">
    <source>
        <dbReference type="ARBA" id="ARBA00001947"/>
    </source>
</evidence>
<dbReference type="SUPFAM" id="SSF50129">
    <property type="entry name" value="GroES-like"/>
    <property type="match status" value="1"/>
</dbReference>
<dbReference type="InterPro" id="IPR020843">
    <property type="entry name" value="ER"/>
</dbReference>
<dbReference type="FunFam" id="3.40.50.720:FF:000039">
    <property type="entry name" value="Alcohol dehydrogenase AdhP"/>
    <property type="match status" value="1"/>
</dbReference>
<dbReference type="CDD" id="cd08296">
    <property type="entry name" value="CAD_like"/>
    <property type="match status" value="1"/>
</dbReference>
<evidence type="ECO:0000256" key="7">
    <source>
        <dbReference type="RuleBase" id="RU361277"/>
    </source>
</evidence>
<comment type="cofactor">
    <cofactor evidence="1 7">
        <name>Zn(2+)</name>
        <dbReference type="ChEBI" id="CHEBI:29105"/>
    </cofactor>
</comment>
<comment type="similarity">
    <text evidence="2 7">Belongs to the zinc-containing alcohol dehydrogenase family.</text>
</comment>
<evidence type="ECO:0000259" key="8">
    <source>
        <dbReference type="SMART" id="SM00829"/>
    </source>
</evidence>
<evidence type="ECO:0000256" key="6">
    <source>
        <dbReference type="ARBA" id="ARBA00023027"/>
    </source>
</evidence>
<dbReference type="Gene3D" id="3.40.50.720">
    <property type="entry name" value="NAD(P)-binding Rossmann-like Domain"/>
    <property type="match status" value="1"/>
</dbReference>
<evidence type="ECO:0000256" key="2">
    <source>
        <dbReference type="ARBA" id="ARBA00008072"/>
    </source>
</evidence>
<organism evidence="9 10">
    <name type="scientific">Fusarium kuroshium</name>
    <dbReference type="NCBI Taxonomy" id="2010991"/>
    <lineage>
        <taxon>Eukaryota</taxon>
        <taxon>Fungi</taxon>
        <taxon>Dikarya</taxon>
        <taxon>Ascomycota</taxon>
        <taxon>Pezizomycotina</taxon>
        <taxon>Sordariomycetes</taxon>
        <taxon>Hypocreomycetidae</taxon>
        <taxon>Hypocreales</taxon>
        <taxon>Nectriaceae</taxon>
        <taxon>Fusarium</taxon>
        <taxon>Fusarium solani species complex</taxon>
    </lineage>
</organism>
<keyword evidence="10" id="KW-1185">Reference proteome</keyword>
<dbReference type="AlphaFoldDB" id="A0A3M2RIS3"/>
<dbReference type="InterPro" id="IPR013149">
    <property type="entry name" value="ADH-like_C"/>
</dbReference>
<dbReference type="InterPro" id="IPR002328">
    <property type="entry name" value="ADH_Zn_CS"/>
</dbReference>
<evidence type="ECO:0000256" key="4">
    <source>
        <dbReference type="ARBA" id="ARBA00022833"/>
    </source>
</evidence>
<proteinExistence type="inferred from homology"/>
<dbReference type="SUPFAM" id="SSF51735">
    <property type="entry name" value="NAD(P)-binding Rossmann-fold domains"/>
    <property type="match status" value="1"/>
</dbReference>
<reference evidence="9 10" key="1">
    <citation type="submission" date="2017-06" db="EMBL/GenBank/DDBJ databases">
        <title>Comparative genomic analysis of Ambrosia Fusariam Clade fungi.</title>
        <authorList>
            <person name="Stajich J.E."/>
            <person name="Carrillo J."/>
            <person name="Kijimoto T."/>
            <person name="Eskalen A."/>
            <person name="O'Donnell K."/>
            <person name="Kasson M."/>
        </authorList>
    </citation>
    <scope>NUCLEOTIDE SEQUENCE [LARGE SCALE GENOMIC DNA]</scope>
    <source>
        <strain evidence="9">UCR3666</strain>
    </source>
</reference>
<dbReference type="PANTHER" id="PTHR42940:SF7">
    <property type="entry name" value="ALCOHOL DEHYDROGENASE-LIKE N-TERMINAL DOMAIN-CONTAINING PROTEIN"/>
    <property type="match status" value="1"/>
</dbReference>
<dbReference type="Pfam" id="PF08240">
    <property type="entry name" value="ADH_N"/>
    <property type="match status" value="1"/>
</dbReference>
<name>A0A3M2RIS3_9HYPO</name>
<evidence type="ECO:0000256" key="5">
    <source>
        <dbReference type="ARBA" id="ARBA00023002"/>
    </source>
</evidence>
<dbReference type="InterPro" id="IPR011032">
    <property type="entry name" value="GroES-like_sf"/>
</dbReference>
<keyword evidence="6" id="KW-0520">NAD</keyword>
<protein>
    <recommendedName>
        <fullName evidence="8">Enoyl reductase (ER) domain-containing protein</fullName>
    </recommendedName>
</protein>
<dbReference type="InterPro" id="IPR013154">
    <property type="entry name" value="ADH-like_N"/>
</dbReference>
<keyword evidence="4 7" id="KW-0862">Zinc</keyword>
<accession>A0A3M2RIS3</accession>
<dbReference type="GO" id="GO:0008270">
    <property type="term" value="F:zinc ion binding"/>
    <property type="evidence" value="ECO:0007669"/>
    <property type="project" value="InterPro"/>
</dbReference>